<dbReference type="OrthoDB" id="141050at2"/>
<accession>A0A0P6XET6</accession>
<evidence type="ECO:0000313" key="3">
    <source>
        <dbReference type="Proteomes" id="UP000050417"/>
    </source>
</evidence>
<feature type="transmembrane region" description="Helical" evidence="1">
    <location>
        <begin position="255"/>
        <end position="276"/>
    </location>
</feature>
<organism evidence="2 3">
    <name type="scientific">Ornatilinea apprima</name>
    <dbReference type="NCBI Taxonomy" id="1134406"/>
    <lineage>
        <taxon>Bacteria</taxon>
        <taxon>Bacillati</taxon>
        <taxon>Chloroflexota</taxon>
        <taxon>Anaerolineae</taxon>
        <taxon>Anaerolineales</taxon>
        <taxon>Anaerolineaceae</taxon>
        <taxon>Ornatilinea</taxon>
    </lineage>
</organism>
<dbReference type="EMBL" id="LGCL01000016">
    <property type="protein sequence ID" value="KPL78696.1"/>
    <property type="molecule type" value="Genomic_DNA"/>
</dbReference>
<sequence>MASMRKYGIPILLVLIVLAARFIPGPRTIDDAYITFRYARNILAGQGFVFNPGERILGTTTPFYTLSMVSLAAFTGGTNAPFPWLALIYNTAADSLSALILWQIGKRLKCELAGFAAGLLWAVAPFSVSFAIGGMETSVYVFLLLASVYAYLHQKRALTTLFAAFAILTRPDALILVGPLALDRLVRALRMGEKLTLREIVAFFVPTLAWAVFAATFFGSPIPHSIQAKLAVYRLDEHAALIRLIQHYANLLHQYNFLGSTGTLLGILIFPALYIAGALNAWRAEKRLLVLLLYPWLYFLTFALPNPLIFRWYLTPPLPAYFLFCLVGLQVVLNKLLKITAGARQPVWKLAVLGLLIVILPFASLVSAWQLHPSHGPDRPAPEMAWFELELLYQKAAQQIKPLLSPGQVLAAGDVGMLGFVTDAYILDTVGLNSGQTLDYYPIPAESYVTNYAIPTRLILEEQPDWIIILEVYGRKTFLADPQFHAAYQLWDSLPTDIYGSKAMLIYHRTQR</sequence>
<evidence type="ECO:0000256" key="1">
    <source>
        <dbReference type="SAM" id="Phobius"/>
    </source>
</evidence>
<keyword evidence="1" id="KW-1133">Transmembrane helix</keyword>
<name>A0A0P6XET6_9CHLR</name>
<dbReference type="Proteomes" id="UP000050417">
    <property type="component" value="Unassembled WGS sequence"/>
</dbReference>
<keyword evidence="3" id="KW-1185">Reference proteome</keyword>
<feature type="transmembrane region" description="Helical" evidence="1">
    <location>
        <begin position="200"/>
        <end position="219"/>
    </location>
</feature>
<feature type="transmembrane region" description="Helical" evidence="1">
    <location>
        <begin position="320"/>
        <end position="337"/>
    </location>
</feature>
<comment type="caution">
    <text evidence="2">The sequence shown here is derived from an EMBL/GenBank/DDBJ whole genome shotgun (WGS) entry which is preliminary data.</text>
</comment>
<feature type="transmembrane region" description="Helical" evidence="1">
    <location>
        <begin position="161"/>
        <end position="180"/>
    </location>
</feature>
<evidence type="ECO:0008006" key="4">
    <source>
        <dbReference type="Google" id="ProtNLM"/>
    </source>
</evidence>
<dbReference type="AlphaFoldDB" id="A0A0P6XET6"/>
<feature type="transmembrane region" description="Helical" evidence="1">
    <location>
        <begin position="288"/>
        <end position="314"/>
    </location>
</feature>
<gene>
    <name evidence="2" type="ORF">ADN00_05455</name>
</gene>
<feature type="transmembrane region" description="Helical" evidence="1">
    <location>
        <begin position="84"/>
        <end position="105"/>
    </location>
</feature>
<keyword evidence="1" id="KW-0812">Transmembrane</keyword>
<reference evidence="2 3" key="1">
    <citation type="submission" date="2015-07" db="EMBL/GenBank/DDBJ databases">
        <title>Genome sequence of Ornatilinea apprima DSM 23815.</title>
        <authorList>
            <person name="Hemp J."/>
            <person name="Ward L.M."/>
            <person name="Pace L.A."/>
            <person name="Fischer W.W."/>
        </authorList>
    </citation>
    <scope>NUCLEOTIDE SEQUENCE [LARGE SCALE GENOMIC DNA]</scope>
    <source>
        <strain evidence="2 3">P3M-1</strain>
    </source>
</reference>
<proteinExistence type="predicted"/>
<dbReference type="STRING" id="1134406.ADN00_05455"/>
<feature type="transmembrane region" description="Helical" evidence="1">
    <location>
        <begin position="112"/>
        <end position="132"/>
    </location>
</feature>
<protein>
    <recommendedName>
        <fullName evidence="4">Glycosyltransferase RgtA/B/C/D-like domain-containing protein</fullName>
    </recommendedName>
</protein>
<evidence type="ECO:0000313" key="2">
    <source>
        <dbReference type="EMBL" id="KPL78696.1"/>
    </source>
</evidence>
<keyword evidence="1" id="KW-0472">Membrane</keyword>
<dbReference type="RefSeq" id="WP_075061963.1">
    <property type="nucleotide sequence ID" value="NZ_LGCL01000016.1"/>
</dbReference>
<feature type="transmembrane region" description="Helical" evidence="1">
    <location>
        <begin position="349"/>
        <end position="369"/>
    </location>
</feature>